<evidence type="ECO:0000256" key="4">
    <source>
        <dbReference type="ARBA" id="ARBA00022763"/>
    </source>
</evidence>
<dbReference type="InterPro" id="IPR036388">
    <property type="entry name" value="WH-like_DNA-bd_sf"/>
</dbReference>
<name>A0ABV0GG72_9BURK</name>
<dbReference type="SUPFAM" id="SSF53155">
    <property type="entry name" value="Methylated DNA-protein cysteine methyltransferase domain"/>
    <property type="match status" value="1"/>
</dbReference>
<evidence type="ECO:0000256" key="6">
    <source>
        <dbReference type="ARBA" id="ARBA00049348"/>
    </source>
</evidence>
<dbReference type="SUPFAM" id="SSF46767">
    <property type="entry name" value="Methylated DNA-protein cysteine methyltransferase, C-terminal domain"/>
    <property type="match status" value="1"/>
</dbReference>
<evidence type="ECO:0000259" key="7">
    <source>
        <dbReference type="Pfam" id="PF01035"/>
    </source>
</evidence>
<comment type="caution">
    <text evidence="8">The sequence shown here is derived from an EMBL/GenBank/DDBJ whole genome shotgun (WGS) entry which is preliminary data.</text>
</comment>
<evidence type="ECO:0000256" key="3">
    <source>
        <dbReference type="ARBA" id="ARBA00022679"/>
    </source>
</evidence>
<dbReference type="GO" id="GO:0003908">
    <property type="term" value="F:methylated-DNA-[protein]-cysteine S-methyltransferase activity"/>
    <property type="evidence" value="ECO:0007669"/>
    <property type="project" value="UniProtKB-EC"/>
</dbReference>
<keyword evidence="2 8" id="KW-0489">Methyltransferase</keyword>
<dbReference type="InterPro" id="IPR036631">
    <property type="entry name" value="MGMT_N_sf"/>
</dbReference>
<dbReference type="InterPro" id="IPR014048">
    <property type="entry name" value="MethylDNA_cys_MeTrfase_DNA-bd"/>
</dbReference>
<dbReference type="Gene3D" id="1.10.10.10">
    <property type="entry name" value="Winged helix-like DNA-binding domain superfamily/Winged helix DNA-binding domain"/>
    <property type="match status" value="1"/>
</dbReference>
<dbReference type="NCBIfam" id="TIGR00589">
    <property type="entry name" value="ogt"/>
    <property type="match status" value="1"/>
</dbReference>
<dbReference type="EMBL" id="JBDPZC010000006">
    <property type="protein sequence ID" value="MEO3714081.1"/>
    <property type="molecule type" value="Genomic_DNA"/>
</dbReference>
<keyword evidence="3 8" id="KW-0808">Transferase</keyword>
<protein>
    <submittedName>
        <fullName evidence="8">Methylated-DNA--[protein]-cysteine S-methyltransferase</fullName>
        <ecNumber evidence="8">2.1.1.63</ecNumber>
    </submittedName>
</protein>
<dbReference type="InterPro" id="IPR036217">
    <property type="entry name" value="MethylDNA_cys_MeTrfase_DNAb"/>
</dbReference>
<comment type="catalytic activity">
    <reaction evidence="1">
        <text>a 4-O-methyl-thymidine in DNA + L-cysteinyl-[protein] = a thymidine in DNA + S-methyl-L-cysteinyl-[protein]</text>
        <dbReference type="Rhea" id="RHEA:53428"/>
        <dbReference type="Rhea" id="RHEA-COMP:10131"/>
        <dbReference type="Rhea" id="RHEA-COMP:10132"/>
        <dbReference type="Rhea" id="RHEA-COMP:13555"/>
        <dbReference type="Rhea" id="RHEA-COMP:13556"/>
        <dbReference type="ChEBI" id="CHEBI:29950"/>
        <dbReference type="ChEBI" id="CHEBI:82612"/>
        <dbReference type="ChEBI" id="CHEBI:137386"/>
        <dbReference type="ChEBI" id="CHEBI:137387"/>
        <dbReference type="EC" id="2.1.1.63"/>
    </reaction>
</comment>
<evidence type="ECO:0000256" key="1">
    <source>
        <dbReference type="ARBA" id="ARBA00001286"/>
    </source>
</evidence>
<keyword evidence="4" id="KW-0227">DNA damage</keyword>
<gene>
    <name evidence="8" type="ORF">ABDJ40_15045</name>
</gene>
<evidence type="ECO:0000256" key="5">
    <source>
        <dbReference type="ARBA" id="ARBA00023204"/>
    </source>
</evidence>
<evidence type="ECO:0000313" key="9">
    <source>
        <dbReference type="Proteomes" id="UP001462640"/>
    </source>
</evidence>
<evidence type="ECO:0000256" key="2">
    <source>
        <dbReference type="ARBA" id="ARBA00022603"/>
    </source>
</evidence>
<sequence>MGSSIEGGEGAEAGGLSPLLQYLCFDTAIGLCGLAWSGQGIVGSQLPEASRGETRDRMRQRFPTARKAREGDAVPAFVQDAMACVKALASARPAVVSHVVLDERELTPFQRALFTLARQIPQGQTRSYGELAAQLKMPGGARAVGQAMGLNPFAPIVPCHRVLPAAGSRAGLGGFSAHGGAVTKARLLALEARATGQWVGQQGSLDLDHF</sequence>
<keyword evidence="5" id="KW-0234">DNA repair</keyword>
<dbReference type="CDD" id="cd06445">
    <property type="entry name" value="ATase"/>
    <property type="match status" value="1"/>
</dbReference>
<organism evidence="8 9">
    <name type="scientific">Roseateles flavus</name>
    <dbReference type="NCBI Taxonomy" id="3149041"/>
    <lineage>
        <taxon>Bacteria</taxon>
        <taxon>Pseudomonadati</taxon>
        <taxon>Pseudomonadota</taxon>
        <taxon>Betaproteobacteria</taxon>
        <taxon>Burkholderiales</taxon>
        <taxon>Sphaerotilaceae</taxon>
        <taxon>Roseateles</taxon>
    </lineage>
</organism>
<dbReference type="GO" id="GO:0032259">
    <property type="term" value="P:methylation"/>
    <property type="evidence" value="ECO:0007669"/>
    <property type="project" value="UniProtKB-KW"/>
</dbReference>
<dbReference type="PANTHER" id="PTHR10815">
    <property type="entry name" value="METHYLATED-DNA--PROTEIN-CYSTEINE METHYLTRANSFERASE"/>
    <property type="match status" value="1"/>
</dbReference>
<dbReference type="Pfam" id="PF01035">
    <property type="entry name" value="DNA_binding_1"/>
    <property type="match status" value="1"/>
</dbReference>
<dbReference type="EC" id="2.1.1.63" evidence="8"/>
<dbReference type="RefSeq" id="WP_347611063.1">
    <property type="nucleotide sequence ID" value="NZ_JBDPZC010000006.1"/>
</dbReference>
<proteinExistence type="predicted"/>
<reference evidence="8 9" key="1">
    <citation type="submission" date="2024-05" db="EMBL/GenBank/DDBJ databases">
        <title>Roseateles sp. 2.12 16S ribosomal RNA gene Genome sequencing and assembly.</title>
        <authorList>
            <person name="Woo H."/>
        </authorList>
    </citation>
    <scope>NUCLEOTIDE SEQUENCE [LARGE SCALE GENOMIC DNA]</scope>
    <source>
        <strain evidence="8 9">2.12</strain>
    </source>
</reference>
<evidence type="ECO:0000313" key="8">
    <source>
        <dbReference type="EMBL" id="MEO3714081.1"/>
    </source>
</evidence>
<comment type="catalytic activity">
    <reaction evidence="6">
        <text>a 6-O-methyl-2'-deoxyguanosine in DNA + L-cysteinyl-[protein] = S-methyl-L-cysteinyl-[protein] + a 2'-deoxyguanosine in DNA</text>
        <dbReference type="Rhea" id="RHEA:24000"/>
        <dbReference type="Rhea" id="RHEA-COMP:10131"/>
        <dbReference type="Rhea" id="RHEA-COMP:10132"/>
        <dbReference type="Rhea" id="RHEA-COMP:11367"/>
        <dbReference type="Rhea" id="RHEA-COMP:11368"/>
        <dbReference type="ChEBI" id="CHEBI:29950"/>
        <dbReference type="ChEBI" id="CHEBI:82612"/>
        <dbReference type="ChEBI" id="CHEBI:85445"/>
        <dbReference type="ChEBI" id="CHEBI:85448"/>
        <dbReference type="EC" id="2.1.1.63"/>
    </reaction>
</comment>
<dbReference type="PANTHER" id="PTHR10815:SF5">
    <property type="entry name" value="METHYLATED-DNA--PROTEIN-CYSTEINE METHYLTRANSFERASE"/>
    <property type="match status" value="1"/>
</dbReference>
<accession>A0ABV0GG72</accession>
<feature type="domain" description="Methylated-DNA-[protein]-cysteine S-methyltransferase DNA binding" evidence="7">
    <location>
        <begin position="108"/>
        <end position="192"/>
    </location>
</feature>
<dbReference type="Gene3D" id="3.30.160.70">
    <property type="entry name" value="Methylated DNA-protein cysteine methyltransferase domain"/>
    <property type="match status" value="1"/>
</dbReference>
<dbReference type="Proteomes" id="UP001462640">
    <property type="component" value="Unassembled WGS sequence"/>
</dbReference>
<dbReference type="PROSITE" id="PS00374">
    <property type="entry name" value="MGMT"/>
    <property type="match status" value="1"/>
</dbReference>
<keyword evidence="9" id="KW-1185">Reference proteome</keyword>
<dbReference type="InterPro" id="IPR001497">
    <property type="entry name" value="MethylDNA_cys_MeTrfase_AS"/>
</dbReference>